<evidence type="ECO:0000313" key="5">
    <source>
        <dbReference type="Proteomes" id="UP000779507"/>
    </source>
</evidence>
<keyword evidence="2" id="KW-0813">Transport</keyword>
<comment type="subcellular location">
    <subcellularLocation>
        <location evidence="2">Cell outer membrane</location>
        <topology evidence="2">Multi-pass membrane protein</topology>
    </subcellularLocation>
</comment>
<protein>
    <submittedName>
        <fullName evidence="4">TonB-dependent SusC/RagA subfamily outer membrane receptor</fullName>
    </submittedName>
</protein>
<keyword evidence="2" id="KW-0998">Cell outer membrane</keyword>
<dbReference type="Gene3D" id="2.60.40.1930">
    <property type="match status" value="1"/>
</dbReference>
<dbReference type="SUPFAM" id="SSF56935">
    <property type="entry name" value="Porins"/>
    <property type="match status" value="1"/>
</dbReference>
<dbReference type="EMBL" id="JABSNP010000004">
    <property type="protein sequence ID" value="NRT18423.1"/>
    <property type="molecule type" value="Genomic_DNA"/>
</dbReference>
<dbReference type="Gene3D" id="2.170.130.10">
    <property type="entry name" value="TonB-dependent receptor, plug domain"/>
    <property type="match status" value="1"/>
</dbReference>
<keyword evidence="2" id="KW-0812">Transmembrane</keyword>
<keyword evidence="4" id="KW-0675">Receptor</keyword>
<dbReference type="InterPro" id="IPR012910">
    <property type="entry name" value="Plug_dom"/>
</dbReference>
<reference evidence="4 5" key="1">
    <citation type="submission" date="2020-05" db="EMBL/GenBank/DDBJ databases">
        <title>Genomic Encyclopedia of Type Strains, Phase IV (KMG-V): Genome sequencing to study the core and pangenomes of soil and plant-associated prokaryotes.</title>
        <authorList>
            <person name="Whitman W."/>
        </authorList>
    </citation>
    <scope>NUCLEOTIDE SEQUENCE [LARGE SCALE GENOMIC DNA]</scope>
    <source>
        <strain evidence="4 5">9A</strain>
    </source>
</reference>
<dbReference type="Pfam" id="PF07715">
    <property type="entry name" value="Plug"/>
    <property type="match status" value="1"/>
</dbReference>
<keyword evidence="2" id="KW-0472">Membrane</keyword>
<dbReference type="PANTHER" id="PTHR30069">
    <property type="entry name" value="TONB-DEPENDENT OUTER MEMBRANE RECEPTOR"/>
    <property type="match status" value="1"/>
</dbReference>
<evidence type="ECO:0000313" key="4">
    <source>
        <dbReference type="EMBL" id="NRT18423.1"/>
    </source>
</evidence>
<sequence length="846" mass="89723">MPTPYPVPRRFRFYALAGLGLLGLGTVALRPAAGAPDEVIRRLVQGVQTFYADARPEKAYLHLDHDAYAAGETVWFGAYLVDGQQHRPDSLSQVLHVELVSAQRRVVLRQALHLAGGRAPGALALPDTLAPGTYQLRAYTDWMRNAGPDFFYSRRLRVWPAADPAADGPDAKAAEHTTAAAARTEARRLGAPPDVQFFPEGGNLVEGLEGVVAFKAVDYAGRGLDVAGQVLDAQDRPVATFRSTHLGMGTFRLVPQPGQRYRAVVAQSQGGPLVVRLPAAQASGYALHVTPEPNAFRVSIRQRGAPSGQVLLLAQVRGAIGYLGQGSVVGQDEFMVRIPRAKLAAGIVHFTVFDGAGVPQAERLAFAPEAAPLRVALAPDRPAYGPREAVRVQVKVTGAAGQPVGATRLSVAVADAAGAAADAETIASNLLLTSDLAGYVEAPGYYFDDPTAETAGALDDLLLTQGWRRFAWQDVLAGQLPPRPFSAAQSLGLRGQVLTPSGKPVPNGRLVLLRSQPHRLVLPATTDDQGRFLFNGLGGCGDTARFTLQARTARGGANVVLRLDAGPPVSAGALPPLPRLPSPAEAGALRGAQAQVAADRRFRRDTAKTILLGNVSVRAKRVVVPDGRRLYNPFNATVLRLDDPAQMAVSNLTVFQVLQGRIAGVNITGAEPNVMVQIRGASSISGNSRPLFVLDGVPVDQDALTFFPARDVETIEVLKGPEAAIYGSRAAGGVVAVYTRRGSPTYRPSDELAPGIVAVNAPGYACARQFYQPRYDRPQPAAAERPDPRRRTLYWNPDVRTNAAGEAELTFYTADAAGRFQLVAQGVSAAGQPALGRGALQVAPRP</sequence>
<name>A0ABX2FNJ6_9BACT</name>
<keyword evidence="2" id="KW-1134">Transmembrane beta strand</keyword>
<organism evidence="4 5">
    <name type="scientific">Hymenobacter caeli</name>
    <dbReference type="NCBI Taxonomy" id="2735894"/>
    <lineage>
        <taxon>Bacteria</taxon>
        <taxon>Pseudomonadati</taxon>
        <taxon>Bacteroidota</taxon>
        <taxon>Cytophagia</taxon>
        <taxon>Cytophagales</taxon>
        <taxon>Hymenobacteraceae</taxon>
        <taxon>Hymenobacter</taxon>
    </lineage>
</organism>
<gene>
    <name evidence="4" type="ORF">HNP98_001240</name>
</gene>
<evidence type="ECO:0000256" key="1">
    <source>
        <dbReference type="ARBA" id="ARBA00022729"/>
    </source>
</evidence>
<comment type="caution">
    <text evidence="4">The sequence shown here is derived from an EMBL/GenBank/DDBJ whole genome shotgun (WGS) entry which is preliminary data.</text>
</comment>
<evidence type="ECO:0000256" key="2">
    <source>
        <dbReference type="PROSITE-ProRule" id="PRU01360"/>
    </source>
</evidence>
<keyword evidence="5" id="KW-1185">Reference proteome</keyword>
<dbReference type="InterPro" id="IPR037066">
    <property type="entry name" value="Plug_dom_sf"/>
</dbReference>
<dbReference type="InterPro" id="IPR039426">
    <property type="entry name" value="TonB-dep_rcpt-like"/>
</dbReference>
<keyword evidence="1" id="KW-0732">Signal</keyword>
<dbReference type="PANTHER" id="PTHR30069:SF29">
    <property type="entry name" value="HEMOGLOBIN AND HEMOGLOBIN-HAPTOGLOBIN-BINDING PROTEIN 1-RELATED"/>
    <property type="match status" value="1"/>
</dbReference>
<evidence type="ECO:0000259" key="3">
    <source>
        <dbReference type="Pfam" id="PF07715"/>
    </source>
</evidence>
<comment type="similarity">
    <text evidence="2">Belongs to the TonB-dependent receptor family.</text>
</comment>
<accession>A0ABX2FNJ6</accession>
<feature type="domain" description="TonB-dependent receptor plug" evidence="3">
    <location>
        <begin position="651"/>
        <end position="734"/>
    </location>
</feature>
<dbReference type="RefSeq" id="WP_173809162.1">
    <property type="nucleotide sequence ID" value="NZ_JABSNP010000004.1"/>
</dbReference>
<proteinExistence type="inferred from homology"/>
<dbReference type="PROSITE" id="PS52016">
    <property type="entry name" value="TONB_DEPENDENT_REC_3"/>
    <property type="match status" value="1"/>
</dbReference>
<dbReference type="Proteomes" id="UP000779507">
    <property type="component" value="Unassembled WGS sequence"/>
</dbReference>